<dbReference type="InterPro" id="IPR003423">
    <property type="entry name" value="OMP_efflux"/>
</dbReference>
<dbReference type="GO" id="GO:0005886">
    <property type="term" value="C:plasma membrane"/>
    <property type="evidence" value="ECO:0007669"/>
    <property type="project" value="UniProtKB-SubCell"/>
</dbReference>
<keyword evidence="2" id="KW-0564">Palmitate</keyword>
<dbReference type="AlphaFoldDB" id="A0AAW8EHJ2"/>
<reference evidence="3" key="1">
    <citation type="submission" date="2023-07" db="EMBL/GenBank/DDBJ databases">
        <title>Sorghum-associated microbial communities from plants grown in Nebraska, USA.</title>
        <authorList>
            <person name="Schachtman D."/>
        </authorList>
    </citation>
    <scope>NUCLEOTIDE SEQUENCE</scope>
    <source>
        <strain evidence="3">DS3315</strain>
    </source>
</reference>
<gene>
    <name evidence="3" type="ORF">J2W39_002749</name>
</gene>
<dbReference type="Gene3D" id="1.20.1600.10">
    <property type="entry name" value="Outer membrane efflux proteins (OEP)"/>
    <property type="match status" value="1"/>
</dbReference>
<dbReference type="PANTHER" id="PTHR30203:SF25">
    <property type="entry name" value="OUTER MEMBRANE PROTEIN-RELATED"/>
    <property type="match status" value="1"/>
</dbReference>
<comment type="caution">
    <text evidence="3">The sequence shown here is derived from an EMBL/GenBank/DDBJ whole genome shotgun (WGS) entry which is preliminary data.</text>
</comment>
<keyword evidence="2" id="KW-0472">Membrane</keyword>
<comment type="similarity">
    <text evidence="1 2">Belongs to the outer membrane factor (OMF) (TC 1.B.17) family.</text>
</comment>
<dbReference type="PROSITE" id="PS51257">
    <property type="entry name" value="PROKAR_LIPOPROTEIN"/>
    <property type="match status" value="1"/>
</dbReference>
<keyword evidence="2" id="KW-0812">Transmembrane</keyword>
<dbReference type="InterPro" id="IPR010131">
    <property type="entry name" value="MdtP/NodT-like"/>
</dbReference>
<comment type="subcellular location">
    <subcellularLocation>
        <location evidence="2">Cell membrane</location>
        <topology evidence="2">Lipid-anchor</topology>
    </subcellularLocation>
</comment>
<dbReference type="SUPFAM" id="SSF56954">
    <property type="entry name" value="Outer membrane efflux proteins (OEP)"/>
    <property type="match status" value="1"/>
</dbReference>
<organism evidence="3 4">
    <name type="scientific">Variovorax paradoxus</name>
    <dbReference type="NCBI Taxonomy" id="34073"/>
    <lineage>
        <taxon>Bacteria</taxon>
        <taxon>Pseudomonadati</taxon>
        <taxon>Pseudomonadota</taxon>
        <taxon>Betaproteobacteria</taxon>
        <taxon>Burkholderiales</taxon>
        <taxon>Comamonadaceae</taxon>
        <taxon>Variovorax</taxon>
    </lineage>
</organism>
<evidence type="ECO:0000256" key="1">
    <source>
        <dbReference type="ARBA" id="ARBA00007613"/>
    </source>
</evidence>
<dbReference type="GO" id="GO:0015562">
    <property type="term" value="F:efflux transmembrane transporter activity"/>
    <property type="evidence" value="ECO:0007669"/>
    <property type="project" value="InterPro"/>
</dbReference>
<feature type="signal peptide" evidence="2">
    <location>
        <begin position="1"/>
        <end position="23"/>
    </location>
</feature>
<dbReference type="PANTHER" id="PTHR30203">
    <property type="entry name" value="OUTER MEMBRANE CATION EFFLUX PROTEIN"/>
    <property type="match status" value="1"/>
</dbReference>
<dbReference type="Pfam" id="PF02321">
    <property type="entry name" value="OEP"/>
    <property type="match status" value="2"/>
</dbReference>
<keyword evidence="2" id="KW-0732">Signal</keyword>
<accession>A0AAW8EHJ2</accession>
<dbReference type="Proteomes" id="UP001224845">
    <property type="component" value="Unassembled WGS sequence"/>
</dbReference>
<feature type="chain" id="PRO_5043094956" evidence="2">
    <location>
        <begin position="24"/>
        <end position="613"/>
    </location>
</feature>
<name>A0AAW8EHJ2_VARPD</name>
<proteinExistence type="inferred from homology"/>
<dbReference type="EMBL" id="JAUSRV010000006">
    <property type="protein sequence ID" value="MDP9971512.1"/>
    <property type="molecule type" value="Genomic_DNA"/>
</dbReference>
<dbReference type="NCBIfam" id="TIGR01845">
    <property type="entry name" value="outer_NodT"/>
    <property type="match status" value="1"/>
</dbReference>
<evidence type="ECO:0000313" key="4">
    <source>
        <dbReference type="Proteomes" id="UP001224845"/>
    </source>
</evidence>
<sequence>MSASRTLFSCSALALLLAGCAVGPDHRPAQPQAPADWSAWHGGSAALLGAERKAAPTAAASGDWKAFGDPLLDQLQARALAANHDLQTAALHFAQSRVQRTAAAAQQAPQLNASASVNRQRQSESGAATRMIDALGSSVANRDQLIRTLSEPYNLYQAGFDASWEIDLWGRVRRSIEAADADAGASAALLQQAQLSVQAEVARSYFELRGAQRELRVANADIAAAAESLELVQARADGGLVTDLDPTRQRTQLAELKARIPMLLQQEAQAMNQITLLTGAAPGALNAELAPASDGAGNPLEALQAPPLPELALGLPGDVVRRRPDIAAAEAQLHAATARIGVAVADLYPRVTLGAGFGYESAGSERFGEWGSRQWHVGPSISLPIFDNDRRRSTVNLRELQQQEAAVAFQQAVLKAWHEIDSALSAYAAERQRHAELAERERSSRDALTLAHARYANGLTDFGVELDARRALLQARRDQVQSTSRMAVGMVAVYKALGGGIPAAPGTPGLKVLVKLALPSPVPIVSTPQWVTSRMKGSSLSPCTTASLCIRISVGPEPIIGMRRHSALGRWNARLSQSPGRFCVPRSIEPSLRISPGQAMPMKGARRMCLRSQ</sequence>
<dbReference type="Gene3D" id="2.20.200.10">
    <property type="entry name" value="Outer membrane efflux proteins (OEP)"/>
    <property type="match status" value="1"/>
</dbReference>
<evidence type="ECO:0000313" key="3">
    <source>
        <dbReference type="EMBL" id="MDP9971512.1"/>
    </source>
</evidence>
<protein>
    <submittedName>
        <fullName evidence="3">NodT family efflux transporter outer membrane factor (OMF) lipoprotein</fullName>
    </submittedName>
</protein>
<keyword evidence="2 3" id="KW-0449">Lipoprotein</keyword>
<evidence type="ECO:0000256" key="2">
    <source>
        <dbReference type="RuleBase" id="RU362097"/>
    </source>
</evidence>
<keyword evidence="2" id="KW-1134">Transmembrane beta strand</keyword>